<dbReference type="EMBL" id="VCDX01000002">
    <property type="protein sequence ID" value="TYL14300.1"/>
    <property type="molecule type" value="Genomic_DNA"/>
</dbReference>
<evidence type="ECO:0000313" key="4">
    <source>
        <dbReference type="Proteomes" id="UP000094598"/>
    </source>
</evidence>
<dbReference type="Proteomes" id="UP000094598">
    <property type="component" value="Chromosome"/>
</dbReference>
<proteinExistence type="predicted"/>
<protein>
    <submittedName>
        <fullName evidence="2">Uncharacterized protein</fullName>
    </submittedName>
</protein>
<reference evidence="1 4" key="2">
    <citation type="submission" date="2016-08" db="EMBL/GenBank/DDBJ databases">
        <title>Moorella thermoacetica DSM 103132.</title>
        <authorList>
            <person name="Jendresen C.B."/>
            <person name="Redl S.M."/>
            <person name="Jensen T.O."/>
            <person name="Nielsen A.T."/>
        </authorList>
    </citation>
    <scope>NUCLEOTIDE SEQUENCE [LARGE SCALE GENOMIC DNA]</scope>
    <source>
        <strain evidence="1 4">DSM 103132</strain>
    </source>
</reference>
<dbReference type="Proteomes" id="UP000182743">
    <property type="component" value="Unassembled WGS sequence"/>
</dbReference>
<dbReference type="Proteomes" id="UP000322283">
    <property type="component" value="Unassembled WGS sequence"/>
</dbReference>
<evidence type="ECO:0000313" key="2">
    <source>
        <dbReference type="EMBL" id="OIQ09359.1"/>
    </source>
</evidence>
<evidence type="ECO:0000313" key="3">
    <source>
        <dbReference type="EMBL" id="TYL14300.1"/>
    </source>
</evidence>
<name>A0A1D7XAK3_NEOTH</name>
<keyword evidence="6" id="KW-1185">Reference proteome</keyword>
<dbReference type="EMBL" id="MIHH01000004">
    <property type="protein sequence ID" value="OIQ09359.1"/>
    <property type="molecule type" value="Genomic_DNA"/>
</dbReference>
<sequence>MIIKVLPLPEYYHGRGVFCPFRLFKLDAFPFLY</sequence>
<evidence type="ECO:0000313" key="5">
    <source>
        <dbReference type="Proteomes" id="UP000182743"/>
    </source>
</evidence>
<accession>A0A1D7XAK3</accession>
<organism evidence="2 5">
    <name type="scientific">Neomoorella thermoacetica</name>
    <name type="common">Clostridium thermoaceticum</name>
    <dbReference type="NCBI Taxonomy" id="1525"/>
    <lineage>
        <taxon>Bacteria</taxon>
        <taxon>Bacillati</taxon>
        <taxon>Bacillota</taxon>
        <taxon>Clostridia</taxon>
        <taxon>Neomoorellales</taxon>
        <taxon>Neomoorellaceae</taxon>
        <taxon>Neomoorella</taxon>
    </lineage>
</organism>
<evidence type="ECO:0000313" key="1">
    <source>
        <dbReference type="EMBL" id="AOQ23896.1"/>
    </source>
</evidence>
<reference evidence="3 6" key="3">
    <citation type="submission" date="2019-05" db="EMBL/GenBank/DDBJ databases">
        <title>Genome sequence of Moorella thermoacetica ATCC 33924.</title>
        <authorList>
            <person name="Poehlein A."/>
            <person name="Bengelsdorf F.R."/>
            <person name="Duerre P."/>
            <person name="Daniel R."/>
        </authorList>
    </citation>
    <scope>NUCLEOTIDE SEQUENCE [LARGE SCALE GENOMIC DNA]</scope>
    <source>
        <strain evidence="3 6">ATCC 33924</strain>
    </source>
</reference>
<dbReference type="EMBL" id="CP017019">
    <property type="protein sequence ID" value="AOQ23896.1"/>
    <property type="molecule type" value="Genomic_DNA"/>
</dbReference>
<evidence type="ECO:0000313" key="6">
    <source>
        <dbReference type="Proteomes" id="UP000322283"/>
    </source>
</evidence>
<dbReference type="PATRIC" id="fig|1525.10.peg.1096"/>
<dbReference type="AlphaFoldDB" id="A0A1D7XAK3"/>
<gene>
    <name evidence="1" type="ORF">Maut_01453</name>
    <name evidence="2" type="ORF">MOOR_11210</name>
    <name evidence="3" type="ORF">MTAT_05310</name>
</gene>
<reference evidence="2 5" key="1">
    <citation type="submission" date="2016-08" db="EMBL/GenBank/DDBJ databases">
        <title>Genome-based comparison of Moorella thermoacetic strains.</title>
        <authorList>
            <person name="Poehlein A."/>
            <person name="Bengelsdorf F.R."/>
            <person name="Esser C."/>
            <person name="Duerre P."/>
            <person name="Daniel R."/>
        </authorList>
    </citation>
    <scope>NUCLEOTIDE SEQUENCE [LARGE SCALE GENOMIC DNA]</scope>
    <source>
        <strain evidence="2 5">DSM 11768</strain>
    </source>
</reference>